<dbReference type="EMBL" id="LXKA01000371">
    <property type="protein sequence ID" value="OAJ52617.1"/>
    <property type="molecule type" value="Genomic_DNA"/>
</dbReference>
<evidence type="ECO:0008006" key="6">
    <source>
        <dbReference type="Google" id="ProtNLM"/>
    </source>
</evidence>
<evidence type="ECO:0000256" key="1">
    <source>
        <dbReference type="SAM" id="MobiDB-lite"/>
    </source>
</evidence>
<keyword evidence="4" id="KW-1185">Reference proteome</keyword>
<dbReference type="CDD" id="cd09176">
    <property type="entry name" value="PLDc_unchar6"/>
    <property type="match status" value="1"/>
</dbReference>
<evidence type="ECO:0000313" key="2">
    <source>
        <dbReference type="EMBL" id="OAJ52507.1"/>
    </source>
</evidence>
<proteinExistence type="predicted"/>
<reference evidence="4 5" key="1">
    <citation type="submission" date="2016-04" db="EMBL/GenBank/DDBJ databases">
        <title>Reclassification of Paraburkholderia panaciterrae (Farh et al. 2015) Dobritsa &amp; Samadpour 2016 as a later homotypic synonym of Paraburkholderia ginsengiterrae (Farh et al. 2015) Dobritsa &amp; Samadpour 2016.</title>
        <authorList>
            <person name="Dobritsa A.P."/>
            <person name="Kutumbaka K."/>
            <person name="Samadpour M."/>
        </authorList>
    </citation>
    <scope>NUCLEOTIDE SEQUENCE [LARGE SCALE GENOMIC DNA]</scope>
    <source>
        <strain evidence="3 5">DCY85</strain>
        <strain evidence="2 4">DCY85-1</strain>
    </source>
</reference>
<evidence type="ECO:0000313" key="5">
    <source>
        <dbReference type="Proteomes" id="UP000078116"/>
    </source>
</evidence>
<protein>
    <recommendedName>
        <fullName evidence="6">Phospholipase D-like domain-containing protein</fullName>
    </recommendedName>
</protein>
<accession>A0A1A9MXQ0</accession>
<dbReference type="STRING" id="1462993.A6V36_13960"/>
<dbReference type="EMBL" id="LXJZ01000231">
    <property type="protein sequence ID" value="OAJ52507.1"/>
    <property type="molecule type" value="Genomic_DNA"/>
</dbReference>
<evidence type="ECO:0000313" key="4">
    <source>
        <dbReference type="Proteomes" id="UP000077961"/>
    </source>
</evidence>
<evidence type="ECO:0000313" key="3">
    <source>
        <dbReference type="EMBL" id="OAJ52617.1"/>
    </source>
</evidence>
<dbReference type="Gene3D" id="3.30.870.10">
    <property type="entry name" value="Endonuclease Chain A"/>
    <property type="match status" value="2"/>
</dbReference>
<organism evidence="3 5">
    <name type="scientific">Paraburkholderia ginsengiterrae</name>
    <dbReference type="NCBI Taxonomy" id="1462993"/>
    <lineage>
        <taxon>Bacteria</taxon>
        <taxon>Pseudomonadati</taxon>
        <taxon>Pseudomonadota</taxon>
        <taxon>Betaproteobacteria</taxon>
        <taxon>Burkholderiales</taxon>
        <taxon>Burkholderiaceae</taxon>
        <taxon>Paraburkholderia</taxon>
    </lineage>
</organism>
<dbReference type="OrthoDB" id="8911725at2"/>
<dbReference type="AlphaFoldDB" id="A0A1A9MXQ0"/>
<dbReference type="RefSeq" id="WP_064271957.1">
    <property type="nucleotide sequence ID" value="NZ_LXJZ01000231.1"/>
</dbReference>
<dbReference type="InterPro" id="IPR059166">
    <property type="entry name" value="PLD-like_cat"/>
</dbReference>
<feature type="compositionally biased region" description="Basic and acidic residues" evidence="1">
    <location>
        <begin position="599"/>
        <end position="613"/>
    </location>
</feature>
<feature type="region of interest" description="Disordered" evidence="1">
    <location>
        <begin position="555"/>
        <end position="613"/>
    </location>
</feature>
<feature type="compositionally biased region" description="Acidic residues" evidence="1">
    <location>
        <begin position="572"/>
        <end position="585"/>
    </location>
</feature>
<gene>
    <name evidence="2" type="ORF">A6V36_13960</name>
    <name evidence="3" type="ORF">A6V37_09240</name>
</gene>
<comment type="caution">
    <text evidence="3">The sequence shown here is derived from an EMBL/GenBank/DDBJ whole genome shotgun (WGS) entry which is preliminary data.</text>
</comment>
<dbReference type="Proteomes" id="UP000078116">
    <property type="component" value="Unassembled WGS sequence"/>
</dbReference>
<name>A0A1A9MXQ0_9BURK</name>
<feature type="region of interest" description="Disordered" evidence="1">
    <location>
        <begin position="486"/>
        <end position="506"/>
    </location>
</feature>
<dbReference type="Proteomes" id="UP000077961">
    <property type="component" value="Unassembled WGS sequence"/>
</dbReference>
<sequence>MRLFECFAEKGFHTSIVTTFNVDLNAYESISLSRLREAGCRNNILIADDRMLGYALGSSDARPRHAGRLYSIVGARATGVFHPKLILQLGREGGRLLVASANMTAAGLAGNLEVVGEVRAGDDDVAALPLLRAALEFVAGFVADFALPRKQIEWAMRRTPWIHEQTDGSIVDLEEGRLGFLSSNGETGIGEQFADLVGRRKVSRLLVASPYWDLDLGALRRLRARLGAKSVAVLLQPKNALFPVHALGRKDSIQLFGIDRVKGTTTTRFAHAKVFIAETNAGDCVLYGSANCTQAALGVDVAPGENEEASLYRELPPGTAVEILGLEGALAEELSVGDIPKFEPAEDIPLKDLESHLPGRFELSELTLRWWPPKGASVTDAEIELSDRDGKPVDGKLTRSGSSDAPARYHFEGSEAPYFATVCWPGFKSSPGVVIVEEAIQKAQRKSSTRAVDDALSQLDDVDASEGLWLLDIMHKLAVAEQKALTEADQNSARQRTKADKPARSPGRVLTYEQFIEGRSGINPEADTPASLLGASHQDSVRTFLNALIGKKGPLVRSADEEDEVPKLSMGDETDSGETALEEDERFNTEQQHGTKAKGVKEEESQERRKYKAMRDSRQSIVKAVRSCQETFQEDAALGALGVVELLRLRVLLAVVLGAGSRVADPVPTGSDSTGIRAVLPISGDDSWRRLIGNLLFDFFRNHGGLRKPLIEKVVLDIDDEVGLPKDVLECWATCYWAICATRVATSDRGEVIVPLKSENSIAEDLYRYTQLLPSELGGETVRSIFAGMSARYAERLGVSVTRLEEEHRSLLSAVSQGNVSQGMR</sequence>